<dbReference type="EMBL" id="VSSQ01085118">
    <property type="protein sequence ID" value="MPN32876.1"/>
    <property type="molecule type" value="Genomic_DNA"/>
</dbReference>
<proteinExistence type="predicted"/>
<protein>
    <submittedName>
        <fullName evidence="1">Uncharacterized protein</fullName>
    </submittedName>
</protein>
<gene>
    <name evidence="1" type="ORF">SDC9_180359</name>
</gene>
<comment type="caution">
    <text evidence="1">The sequence shown here is derived from an EMBL/GenBank/DDBJ whole genome shotgun (WGS) entry which is preliminary data.</text>
</comment>
<organism evidence="1">
    <name type="scientific">bioreactor metagenome</name>
    <dbReference type="NCBI Taxonomy" id="1076179"/>
    <lineage>
        <taxon>unclassified sequences</taxon>
        <taxon>metagenomes</taxon>
        <taxon>ecological metagenomes</taxon>
    </lineage>
</organism>
<reference evidence="1" key="1">
    <citation type="submission" date="2019-08" db="EMBL/GenBank/DDBJ databases">
        <authorList>
            <person name="Kucharzyk K."/>
            <person name="Murdoch R.W."/>
            <person name="Higgins S."/>
            <person name="Loffler F."/>
        </authorList>
    </citation>
    <scope>NUCLEOTIDE SEQUENCE</scope>
</reference>
<accession>A0A645H306</accession>
<sequence length="171" mass="17602">MHIEAGPDAGGTGFCCHGCGKGLGLCFQGLGGLHQHQPALRGAQGCPGREGRLSGFHGTHGVGCRGGRGARGDRSVQRVSALESGAIAGLCGLTADEHALFNHLRFLHYQGRVTAVTACCCKLKKWELVSLHKACVTGLVSTFCGVSPDTGVCEIVGKALARCCAQCAQTV</sequence>
<dbReference type="AlphaFoldDB" id="A0A645H306"/>
<evidence type="ECO:0000313" key="1">
    <source>
        <dbReference type="EMBL" id="MPN32876.1"/>
    </source>
</evidence>
<name>A0A645H306_9ZZZZ</name>